<dbReference type="PATRIC" id="fig|378806.16.peg.7892"/>
<dbReference type="PROSITE" id="PS00687">
    <property type="entry name" value="ALDEHYDE_DEHYDR_GLU"/>
    <property type="match status" value="1"/>
</dbReference>
<evidence type="ECO:0000256" key="4">
    <source>
        <dbReference type="RuleBase" id="RU003345"/>
    </source>
</evidence>
<dbReference type="PROSITE" id="PS00070">
    <property type="entry name" value="ALDEHYDE_DEHYDR_CYS"/>
    <property type="match status" value="1"/>
</dbReference>
<protein>
    <submittedName>
        <fullName evidence="7">Dehydrogenase succinatesemialdehyde dehydrogenase aldehyde dehydrogenase aldehyde dehydrogenase</fullName>
    </submittedName>
</protein>
<evidence type="ECO:0000256" key="2">
    <source>
        <dbReference type="ARBA" id="ARBA00023002"/>
    </source>
</evidence>
<gene>
    <name evidence="7" type="ORF">STIAU_8816</name>
</gene>
<dbReference type="EMBL" id="AAMD01000015">
    <property type="protein sequence ID" value="EAU68607.1"/>
    <property type="molecule type" value="Genomic_DNA"/>
</dbReference>
<organism evidence="7 8">
    <name type="scientific">Stigmatella aurantiaca (strain DW4/3-1)</name>
    <dbReference type="NCBI Taxonomy" id="378806"/>
    <lineage>
        <taxon>Bacteria</taxon>
        <taxon>Pseudomonadati</taxon>
        <taxon>Myxococcota</taxon>
        <taxon>Myxococcia</taxon>
        <taxon>Myxococcales</taxon>
        <taxon>Cystobacterineae</taxon>
        <taxon>Archangiaceae</taxon>
        <taxon>Stigmatella</taxon>
    </lineage>
</organism>
<evidence type="ECO:0000313" key="8">
    <source>
        <dbReference type="Proteomes" id="UP000032702"/>
    </source>
</evidence>
<feature type="domain" description="Aldehyde dehydrogenase" evidence="6">
    <location>
        <begin position="54"/>
        <end position="505"/>
    </location>
</feature>
<dbReference type="InterPro" id="IPR015590">
    <property type="entry name" value="Aldehyde_DH_dom"/>
</dbReference>
<dbReference type="Gene3D" id="3.40.309.10">
    <property type="entry name" value="Aldehyde Dehydrogenase, Chain A, domain 2"/>
    <property type="match status" value="1"/>
</dbReference>
<feature type="region of interest" description="Disordered" evidence="5">
    <location>
        <begin position="1"/>
        <end position="42"/>
    </location>
</feature>
<keyword evidence="2 4" id="KW-0560">Oxidoreductase</keyword>
<dbReference type="InterPro" id="IPR016163">
    <property type="entry name" value="Ald_DH_C"/>
</dbReference>
<dbReference type="InterPro" id="IPR016160">
    <property type="entry name" value="Ald_DH_CS_CYS"/>
</dbReference>
<evidence type="ECO:0000256" key="5">
    <source>
        <dbReference type="SAM" id="MobiDB-lite"/>
    </source>
</evidence>
<comment type="caution">
    <text evidence="7">The sequence shown here is derived from an EMBL/GenBank/DDBJ whole genome shotgun (WGS) entry which is preliminary data.</text>
</comment>
<evidence type="ECO:0000313" key="7">
    <source>
        <dbReference type="EMBL" id="EAU68607.1"/>
    </source>
</evidence>
<dbReference type="InterPro" id="IPR029510">
    <property type="entry name" value="Ald_DH_CS_GLU"/>
</dbReference>
<dbReference type="FunFam" id="3.40.309.10:FF:000009">
    <property type="entry name" value="Aldehyde dehydrogenase A"/>
    <property type="match status" value="1"/>
</dbReference>
<comment type="similarity">
    <text evidence="1 4">Belongs to the aldehyde dehydrogenase family.</text>
</comment>
<dbReference type="Proteomes" id="UP000032702">
    <property type="component" value="Unassembled WGS sequence"/>
</dbReference>
<evidence type="ECO:0000259" key="6">
    <source>
        <dbReference type="Pfam" id="PF00171"/>
    </source>
</evidence>
<accession>Q09A51</accession>
<dbReference type="InterPro" id="IPR016162">
    <property type="entry name" value="Ald_DH_N"/>
</dbReference>
<evidence type="ECO:0000256" key="3">
    <source>
        <dbReference type="PROSITE-ProRule" id="PRU10007"/>
    </source>
</evidence>
<dbReference type="GO" id="GO:0016620">
    <property type="term" value="F:oxidoreductase activity, acting on the aldehyde or oxo group of donors, NAD or NADP as acceptor"/>
    <property type="evidence" value="ECO:0007669"/>
    <property type="project" value="InterPro"/>
</dbReference>
<evidence type="ECO:0000256" key="1">
    <source>
        <dbReference type="ARBA" id="ARBA00009986"/>
    </source>
</evidence>
<dbReference type="Gene3D" id="3.40.605.10">
    <property type="entry name" value="Aldehyde Dehydrogenase, Chain A, domain 1"/>
    <property type="match status" value="1"/>
</dbReference>
<name>Q09A51_STIAD</name>
<dbReference type="InterPro" id="IPR016161">
    <property type="entry name" value="Ald_DH/histidinol_DH"/>
</dbReference>
<dbReference type="CDD" id="cd07102">
    <property type="entry name" value="ALDH_EDX86601"/>
    <property type="match status" value="1"/>
</dbReference>
<proteinExistence type="inferred from homology"/>
<feature type="active site" evidence="3">
    <location>
        <position position="280"/>
    </location>
</feature>
<dbReference type="PANTHER" id="PTHR11699">
    <property type="entry name" value="ALDEHYDE DEHYDROGENASE-RELATED"/>
    <property type="match status" value="1"/>
</dbReference>
<dbReference type="AlphaFoldDB" id="Q09A51"/>
<sequence>MACARSWAESPESTVPEEPWPLASVQEPTHGGGNARSAAPAPGERTSLAAMTLLTVDNPYTGDVACSVPLADEAAINTVLDRARAAAWVARSASVAERKGWCERMVAAMEAQADAIAKDISRMMGKPLAQARNEVGGMAERARYMVSIAEASLADIALPPKTGFERRIVKEPLGVVLDLPAWNYPLLTAVNVVVPAVLAGNAVVVKHSPRSPLCGEHFARAFSEAGAPANLVQALHCDHPASERMVGDSRVDHVVFTGSVYGGQRLAQAGAGRFRHMGLELGGNDPAYVAPDCDFGKTVENVVDGALYNAGQSCCAVERVYVHRSLYSRFVEACEALVRGYVLGDPMHAQTTLGPIAQPNHPVELELLVEDARAKGARVVAGGKRTQVDGKGRFFEATLITDLDDSMRLMQQESFGPLLPISPVDSDEEALAKMNRSELGLTASVWTQDRERAARFAAQLEYGTVYMNRCDSVDPALPWIGVKNSGRGHSLSALGFDQLTRPKSIHFRLSF</sequence>
<dbReference type="Pfam" id="PF00171">
    <property type="entry name" value="Aldedh"/>
    <property type="match status" value="1"/>
</dbReference>
<reference evidence="7 8" key="1">
    <citation type="submission" date="2006-04" db="EMBL/GenBank/DDBJ databases">
        <authorList>
            <person name="Nierman W.C."/>
        </authorList>
    </citation>
    <scope>NUCLEOTIDE SEQUENCE [LARGE SCALE GENOMIC DNA]</scope>
    <source>
        <strain evidence="7 8">DW4/3-1</strain>
    </source>
</reference>
<dbReference type="SUPFAM" id="SSF53720">
    <property type="entry name" value="ALDH-like"/>
    <property type="match status" value="1"/>
</dbReference>